<evidence type="ECO:0000256" key="1">
    <source>
        <dbReference type="ARBA" id="ARBA00022574"/>
    </source>
</evidence>
<dbReference type="Pfam" id="PF00069">
    <property type="entry name" value="Pkinase"/>
    <property type="match status" value="1"/>
</dbReference>
<dbReference type="PROSITE" id="PS50082">
    <property type="entry name" value="WD_REPEATS_2"/>
    <property type="match status" value="6"/>
</dbReference>
<dbReference type="PRINTS" id="PR00320">
    <property type="entry name" value="GPROTEINBRPT"/>
</dbReference>
<evidence type="ECO:0000256" key="3">
    <source>
        <dbReference type="PROSITE-ProRule" id="PRU00221"/>
    </source>
</evidence>
<dbReference type="PANTHER" id="PTHR22847">
    <property type="entry name" value="WD40 REPEAT PROTEIN"/>
    <property type="match status" value="1"/>
</dbReference>
<dbReference type="EMBL" id="JACHMP010000001">
    <property type="protein sequence ID" value="MBB5820160.1"/>
    <property type="molecule type" value="Genomic_DNA"/>
</dbReference>
<dbReference type="InterPro" id="IPR011009">
    <property type="entry name" value="Kinase-like_dom_sf"/>
</dbReference>
<feature type="repeat" description="WD" evidence="3">
    <location>
        <begin position="580"/>
        <end position="621"/>
    </location>
</feature>
<proteinExistence type="predicted"/>
<sequence>MTEPGEGLVDGRYRLIELIGTGGPGRVWRGRDELMERDIAVRRLDLPSHLDAAQREELTDRTTREIRAAAWLNHPGIAAAFTVITVDGAPAVVTEFVDGPSLAQVIEREGRLDVNRTARIGLETAAALKRAHEAGITHGDLRPANVLLADTRVVITDFGLAGLVGEVTTASSETVDGIRSYAAPERVHGRPITAAADLWSLGAILYAAVEGRPPYPAADPPMPATTPGQALEPPVHGQALEPPVHAGPLAPVLTGLLQEDPDRRLTADEVARALHAIVDRAIVDRATVDRVAVDRVTADSVTGWEDPAPAAGSPFPGSLRSLPRRTLLLGGLGVLAAVGVPTAITFMPDSVTFAGHTSLVFAVAFGSSGRILASAGADKTIRLWDVADGSTIEILTHLNAEIYALAFSPHGDLLASAGADKAVRLWERKYWRDAAALVDPLISSRSVVFSPDGRTLASLSFKARDETAPSYSVEGEQAIRLWDVAKRTTAAVMADRGNEGDALLSLAFSPDGLTLASGGDDGTIRLWDMTRRIAIATLTGHTGSVWSVAFSPDGLTLASGGDDGTIRLWDMTRRIAIATLTGHTGSVWSVAFSPDGLTLASGGDDGTVRLWDVPGRTTAVTLTDHTGSVHAVAFSPDGRRLASGGADDTVRLWWVG</sequence>
<dbReference type="InterPro" id="IPR036322">
    <property type="entry name" value="WD40_repeat_dom_sf"/>
</dbReference>
<dbReference type="Proteomes" id="UP000540685">
    <property type="component" value="Unassembled WGS sequence"/>
</dbReference>
<dbReference type="Pfam" id="PF00400">
    <property type="entry name" value="WD40"/>
    <property type="match status" value="6"/>
</dbReference>
<evidence type="ECO:0000259" key="4">
    <source>
        <dbReference type="PROSITE" id="PS50011"/>
    </source>
</evidence>
<comment type="caution">
    <text evidence="5">The sequence shown here is derived from an EMBL/GenBank/DDBJ whole genome shotgun (WGS) entry which is preliminary data.</text>
</comment>
<name>A0A7W9IGV1_9ACTN</name>
<evidence type="ECO:0000313" key="5">
    <source>
        <dbReference type="EMBL" id="MBB5820160.1"/>
    </source>
</evidence>
<protein>
    <submittedName>
        <fullName evidence="5">WD40 repeat protein</fullName>
    </submittedName>
</protein>
<evidence type="ECO:0000313" key="6">
    <source>
        <dbReference type="Proteomes" id="UP000540685"/>
    </source>
</evidence>
<reference evidence="5 6" key="1">
    <citation type="submission" date="2020-08" db="EMBL/GenBank/DDBJ databases">
        <title>Sequencing the genomes of 1000 actinobacteria strains.</title>
        <authorList>
            <person name="Klenk H.-P."/>
        </authorList>
    </citation>
    <scope>NUCLEOTIDE SEQUENCE [LARGE SCALE GENOMIC DNA]</scope>
    <source>
        <strain evidence="5 6">DSM 46887</strain>
    </source>
</reference>
<dbReference type="Gene3D" id="2.130.10.10">
    <property type="entry name" value="YVTN repeat-like/Quinoprotein amine dehydrogenase"/>
    <property type="match status" value="3"/>
</dbReference>
<dbReference type="AlphaFoldDB" id="A0A7W9IGV1"/>
<dbReference type="PANTHER" id="PTHR22847:SF637">
    <property type="entry name" value="WD REPEAT DOMAIN 5B"/>
    <property type="match status" value="1"/>
</dbReference>
<keyword evidence="6" id="KW-1185">Reference proteome</keyword>
<dbReference type="CDD" id="cd00200">
    <property type="entry name" value="WD40"/>
    <property type="match status" value="1"/>
</dbReference>
<dbReference type="PROSITE" id="PS00109">
    <property type="entry name" value="PROTEIN_KINASE_TYR"/>
    <property type="match status" value="1"/>
</dbReference>
<dbReference type="PROSITE" id="PS00678">
    <property type="entry name" value="WD_REPEATS_1"/>
    <property type="match status" value="4"/>
</dbReference>
<dbReference type="Gene3D" id="3.30.200.20">
    <property type="entry name" value="Phosphorylase Kinase, domain 1"/>
    <property type="match status" value="1"/>
</dbReference>
<dbReference type="InterPro" id="IPR020472">
    <property type="entry name" value="WD40_PAC1"/>
</dbReference>
<dbReference type="SMART" id="SM00320">
    <property type="entry name" value="WD40"/>
    <property type="match status" value="6"/>
</dbReference>
<dbReference type="InterPro" id="IPR008266">
    <property type="entry name" value="Tyr_kinase_AS"/>
</dbReference>
<feature type="repeat" description="WD" evidence="3">
    <location>
        <begin position="622"/>
        <end position="656"/>
    </location>
</feature>
<dbReference type="GO" id="GO:0005524">
    <property type="term" value="F:ATP binding"/>
    <property type="evidence" value="ECO:0007669"/>
    <property type="project" value="InterPro"/>
</dbReference>
<dbReference type="PROSITE" id="PS50294">
    <property type="entry name" value="WD_REPEATS_REGION"/>
    <property type="match status" value="6"/>
</dbReference>
<dbReference type="Gene3D" id="1.10.510.10">
    <property type="entry name" value="Transferase(Phosphotransferase) domain 1"/>
    <property type="match status" value="1"/>
</dbReference>
<dbReference type="SUPFAM" id="SSF56112">
    <property type="entry name" value="Protein kinase-like (PK-like)"/>
    <property type="match status" value="1"/>
</dbReference>
<dbReference type="InterPro" id="IPR019775">
    <property type="entry name" value="WD40_repeat_CS"/>
</dbReference>
<keyword evidence="2" id="KW-0677">Repeat</keyword>
<keyword evidence="1 3" id="KW-0853">WD repeat</keyword>
<organism evidence="5 6">
    <name type="scientific">Streptosporangium becharense</name>
    <dbReference type="NCBI Taxonomy" id="1816182"/>
    <lineage>
        <taxon>Bacteria</taxon>
        <taxon>Bacillati</taxon>
        <taxon>Actinomycetota</taxon>
        <taxon>Actinomycetes</taxon>
        <taxon>Streptosporangiales</taxon>
        <taxon>Streptosporangiaceae</taxon>
        <taxon>Streptosporangium</taxon>
    </lineage>
</organism>
<dbReference type="PROSITE" id="PS50011">
    <property type="entry name" value="PROTEIN_KINASE_DOM"/>
    <property type="match status" value="1"/>
</dbReference>
<feature type="repeat" description="WD" evidence="3">
    <location>
        <begin position="353"/>
        <end position="394"/>
    </location>
</feature>
<dbReference type="CDD" id="cd14014">
    <property type="entry name" value="STKc_PknB_like"/>
    <property type="match status" value="1"/>
</dbReference>
<dbReference type="RefSeq" id="WP_184537216.1">
    <property type="nucleotide sequence ID" value="NZ_JACHMP010000001.1"/>
</dbReference>
<feature type="domain" description="Protein kinase" evidence="4">
    <location>
        <begin position="13"/>
        <end position="278"/>
    </location>
</feature>
<dbReference type="InterPro" id="IPR015943">
    <property type="entry name" value="WD40/YVTN_repeat-like_dom_sf"/>
</dbReference>
<evidence type="ECO:0000256" key="2">
    <source>
        <dbReference type="ARBA" id="ARBA00022737"/>
    </source>
</evidence>
<dbReference type="InterPro" id="IPR001680">
    <property type="entry name" value="WD40_rpt"/>
</dbReference>
<accession>A0A7W9IGV1</accession>
<dbReference type="GO" id="GO:0004672">
    <property type="term" value="F:protein kinase activity"/>
    <property type="evidence" value="ECO:0007669"/>
    <property type="project" value="InterPro"/>
</dbReference>
<feature type="repeat" description="WD" evidence="3">
    <location>
        <begin position="496"/>
        <end position="537"/>
    </location>
</feature>
<feature type="repeat" description="WD" evidence="3">
    <location>
        <begin position="395"/>
        <end position="427"/>
    </location>
</feature>
<feature type="repeat" description="WD" evidence="3">
    <location>
        <begin position="538"/>
        <end position="579"/>
    </location>
</feature>
<dbReference type="SUPFAM" id="SSF50978">
    <property type="entry name" value="WD40 repeat-like"/>
    <property type="match status" value="1"/>
</dbReference>
<dbReference type="InterPro" id="IPR000719">
    <property type="entry name" value="Prot_kinase_dom"/>
</dbReference>
<gene>
    <name evidence="5" type="ORF">F4562_003222</name>
</gene>